<evidence type="ECO:0000313" key="9">
    <source>
        <dbReference type="Proteomes" id="UP000288805"/>
    </source>
</evidence>
<dbReference type="InterPro" id="IPR059112">
    <property type="entry name" value="CysZ/EI24"/>
</dbReference>
<keyword evidence="4 5" id="KW-0472">Membrane</keyword>
<protein>
    <submittedName>
        <fullName evidence="7">Protein EI24-like</fullName>
    </submittedName>
</protein>
<keyword evidence="2 5" id="KW-0812">Transmembrane</keyword>
<feature type="transmembrane region" description="Helical" evidence="5">
    <location>
        <begin position="57"/>
        <end position="78"/>
    </location>
</feature>
<evidence type="ECO:0000256" key="4">
    <source>
        <dbReference type="ARBA" id="ARBA00023136"/>
    </source>
</evidence>
<feature type="transmembrane region" description="Helical" evidence="5">
    <location>
        <begin position="117"/>
        <end position="135"/>
    </location>
</feature>
<evidence type="ECO:0000313" key="6">
    <source>
        <dbReference type="EMBL" id="RVW25142.1"/>
    </source>
</evidence>
<evidence type="ECO:0000256" key="3">
    <source>
        <dbReference type="ARBA" id="ARBA00022989"/>
    </source>
</evidence>
<proteinExistence type="predicted"/>
<dbReference type="EMBL" id="QGNW01000999">
    <property type="protein sequence ID" value="RVW57942.1"/>
    <property type="molecule type" value="Genomic_DNA"/>
</dbReference>
<evidence type="ECO:0000313" key="8">
    <source>
        <dbReference type="EMBL" id="RVW67002.1"/>
    </source>
</evidence>
<name>A0A438FD94_VITVI</name>
<reference evidence="7 9" key="1">
    <citation type="journal article" date="2018" name="PLoS Genet.">
        <title>Population sequencing reveals clonal diversity and ancestral inbreeding in the grapevine cultivar Chardonnay.</title>
        <authorList>
            <person name="Roach M.J."/>
            <person name="Johnson D.L."/>
            <person name="Bohlmann J."/>
            <person name="van Vuuren H.J."/>
            <person name="Jones S.J."/>
            <person name="Pretorius I.S."/>
            <person name="Schmidt S.A."/>
            <person name="Borneman A.R."/>
        </authorList>
    </citation>
    <scope>NUCLEOTIDE SEQUENCE [LARGE SCALE GENOMIC DNA]</scope>
    <source>
        <strain evidence="9">cv. Chardonnay</strain>
        <strain evidence="7">I10V1</strain>
        <tissue evidence="7">Leaf</tissue>
    </source>
</reference>
<evidence type="ECO:0000256" key="2">
    <source>
        <dbReference type="ARBA" id="ARBA00022692"/>
    </source>
</evidence>
<evidence type="ECO:0000256" key="1">
    <source>
        <dbReference type="ARBA" id="ARBA00004141"/>
    </source>
</evidence>
<feature type="transmembrane region" description="Helical" evidence="5">
    <location>
        <begin position="147"/>
        <end position="168"/>
    </location>
</feature>
<dbReference type="Pfam" id="PF07264">
    <property type="entry name" value="EI24"/>
    <property type="match status" value="1"/>
</dbReference>
<evidence type="ECO:0000256" key="5">
    <source>
        <dbReference type="SAM" id="Phobius"/>
    </source>
</evidence>
<dbReference type="GO" id="GO:0016020">
    <property type="term" value="C:membrane"/>
    <property type="evidence" value="ECO:0007669"/>
    <property type="project" value="UniProtKB-SubCell"/>
</dbReference>
<feature type="transmembrane region" description="Helical" evidence="5">
    <location>
        <begin position="85"/>
        <end position="105"/>
    </location>
</feature>
<dbReference type="Proteomes" id="UP000288805">
    <property type="component" value="Unassembled WGS sequence"/>
</dbReference>
<dbReference type="PANTHER" id="PTHR21389:SF0">
    <property type="entry name" value="ETOPOSIDE-INDUCED PROTEIN 2.4 HOMOLOG"/>
    <property type="match status" value="1"/>
</dbReference>
<gene>
    <name evidence="7" type="primary">VvCHDh000063_2</name>
    <name evidence="6" type="synonym">VvCHDh000063_0</name>
    <name evidence="8" type="synonym">VvCHDp001289_1</name>
    <name evidence="8" type="ORF">CK203_064884</name>
    <name evidence="6" type="ORF">CK203_117159</name>
    <name evidence="7" type="ORF">CK203_117634</name>
</gene>
<sequence length="229" mass="26106">MLNFRYNDIAKYGFAAMGRHEPTVPEPSSQKDTLQNPAYIDKHAGLGGIVIGIGEQVYSVLLLSFFFLEVYATGFIPYIGKALNFLLLSWMYAYYCFEYVLHLLMLSHMLQVVFTQIILQLPSYGADLLMIVYCISQLLRKSMRSGYLLFLSSCELWGYGYTLSIALTTYRLVFLLYFFGLIVVIDLFFQFVLTATGSEAEQVIDSRRRKWKGAGLGRLPIFYAADTLS</sequence>
<dbReference type="PANTHER" id="PTHR21389">
    <property type="entry name" value="P53 INDUCED PROTEIN"/>
    <property type="match status" value="1"/>
</dbReference>
<dbReference type="EMBL" id="QGNW01002128">
    <property type="protein sequence ID" value="RVW25142.1"/>
    <property type="molecule type" value="Genomic_DNA"/>
</dbReference>
<comment type="subcellular location">
    <subcellularLocation>
        <location evidence="1">Membrane</location>
        <topology evidence="1">Multi-pass membrane protein</topology>
    </subcellularLocation>
</comment>
<comment type="caution">
    <text evidence="7">The sequence shown here is derived from an EMBL/GenBank/DDBJ whole genome shotgun (WGS) entry which is preliminary data.</text>
</comment>
<feature type="transmembrane region" description="Helical" evidence="5">
    <location>
        <begin position="174"/>
        <end position="193"/>
    </location>
</feature>
<accession>A0A438FD94</accession>
<dbReference type="AlphaFoldDB" id="A0A438FD94"/>
<keyword evidence="3 5" id="KW-1133">Transmembrane helix</keyword>
<evidence type="ECO:0000313" key="7">
    <source>
        <dbReference type="EMBL" id="RVW57942.1"/>
    </source>
</evidence>
<dbReference type="EMBL" id="QGNW01000609">
    <property type="protein sequence ID" value="RVW67002.1"/>
    <property type="molecule type" value="Genomic_DNA"/>
</dbReference>
<organism evidence="7 9">
    <name type="scientific">Vitis vinifera</name>
    <name type="common">Grape</name>
    <dbReference type="NCBI Taxonomy" id="29760"/>
    <lineage>
        <taxon>Eukaryota</taxon>
        <taxon>Viridiplantae</taxon>
        <taxon>Streptophyta</taxon>
        <taxon>Embryophyta</taxon>
        <taxon>Tracheophyta</taxon>
        <taxon>Spermatophyta</taxon>
        <taxon>Magnoliopsida</taxon>
        <taxon>eudicotyledons</taxon>
        <taxon>Gunneridae</taxon>
        <taxon>Pentapetalae</taxon>
        <taxon>rosids</taxon>
        <taxon>Vitales</taxon>
        <taxon>Vitaceae</taxon>
        <taxon>Viteae</taxon>
        <taxon>Vitis</taxon>
    </lineage>
</organism>